<dbReference type="AlphaFoldDB" id="A0A4Y8IP75"/>
<keyword evidence="1" id="KW-0812">Transmembrane</keyword>
<name>A0A4Y8IP75_9BACI</name>
<protein>
    <recommendedName>
        <fullName evidence="4">Amino acid transporter</fullName>
    </recommendedName>
</protein>
<feature type="transmembrane region" description="Helical" evidence="1">
    <location>
        <begin position="48"/>
        <end position="70"/>
    </location>
</feature>
<evidence type="ECO:0000313" key="3">
    <source>
        <dbReference type="Proteomes" id="UP000297975"/>
    </source>
</evidence>
<keyword evidence="3" id="KW-1185">Reference proteome</keyword>
<evidence type="ECO:0008006" key="4">
    <source>
        <dbReference type="Google" id="ProtNLM"/>
    </source>
</evidence>
<accession>A0A4Y8IP75</accession>
<gene>
    <name evidence="2" type="ORF">E3U55_05470</name>
</gene>
<dbReference type="OrthoDB" id="2456645at2"/>
<organism evidence="2 3">
    <name type="scientific">Filobacillus milosensis</name>
    <dbReference type="NCBI Taxonomy" id="94137"/>
    <lineage>
        <taxon>Bacteria</taxon>
        <taxon>Bacillati</taxon>
        <taxon>Bacillota</taxon>
        <taxon>Bacilli</taxon>
        <taxon>Bacillales</taxon>
        <taxon>Bacillaceae</taxon>
        <taxon>Filobacillus</taxon>
    </lineage>
</organism>
<evidence type="ECO:0000256" key="1">
    <source>
        <dbReference type="SAM" id="Phobius"/>
    </source>
</evidence>
<evidence type="ECO:0000313" key="2">
    <source>
        <dbReference type="EMBL" id="TFB23267.1"/>
    </source>
</evidence>
<keyword evidence="1" id="KW-0472">Membrane</keyword>
<dbReference type="EMBL" id="SOPW01000004">
    <property type="protein sequence ID" value="TFB23267.1"/>
    <property type="molecule type" value="Genomic_DNA"/>
</dbReference>
<keyword evidence="1" id="KW-1133">Transmembrane helix</keyword>
<comment type="caution">
    <text evidence="2">The sequence shown here is derived from an EMBL/GenBank/DDBJ whole genome shotgun (WGS) entry which is preliminary data.</text>
</comment>
<sequence length="71" mass="7933">MGIIGGIELSNNNGPNKPFNDVVDHFQKVEGMPTKPARMNHLPLPIRIIGYFFIGCFILTFGLIVISKIFM</sequence>
<dbReference type="Proteomes" id="UP000297975">
    <property type="component" value="Unassembled WGS sequence"/>
</dbReference>
<proteinExistence type="predicted"/>
<reference evidence="2 3" key="1">
    <citation type="submission" date="2019-03" db="EMBL/GenBank/DDBJ databases">
        <authorList>
            <person name="He R.-H."/>
        </authorList>
    </citation>
    <scope>NUCLEOTIDE SEQUENCE [LARGE SCALE GENOMIC DNA]</scope>
    <source>
        <strain evidence="3">SH 714</strain>
    </source>
</reference>